<gene>
    <name evidence="3" type="ORF">SAMN02910265_00032</name>
</gene>
<evidence type="ECO:0000313" key="3">
    <source>
        <dbReference type="EMBL" id="SEH36723.1"/>
    </source>
</evidence>
<sequence>MSEKDFYIEAFDNLPALADNSESVKEKFAHVFYDFLQLSHLYDSAIEVVKTYLGILDNEFSVKFQRNPIHNIESRLKSPQSIIGKLQKKDLPITTEAARKNLLDLAGIRVTCYYITDIYAIVEMLSRRDDFTVIKRKDYIKNPKPSGYRSYHMILNVPVYLSSHKEYAPVEIQIRTMAMDFWASLEHQLKYKTSSDIPHEISEELKECAERIAQTDLQMQNIYMQIKDME</sequence>
<organism evidence="3 4">
    <name type="scientific">Ruminococcus flavefaciens</name>
    <dbReference type="NCBI Taxonomy" id="1265"/>
    <lineage>
        <taxon>Bacteria</taxon>
        <taxon>Bacillati</taxon>
        <taxon>Bacillota</taxon>
        <taxon>Clostridia</taxon>
        <taxon>Eubacteriales</taxon>
        <taxon>Oscillospiraceae</taxon>
        <taxon>Ruminococcus</taxon>
    </lineage>
</organism>
<dbReference type="GO" id="GO:0016301">
    <property type="term" value="F:kinase activity"/>
    <property type="evidence" value="ECO:0007669"/>
    <property type="project" value="UniProtKB-KW"/>
</dbReference>
<dbReference type="Gene3D" id="3.30.460.10">
    <property type="entry name" value="Beta Polymerase, domain 2"/>
    <property type="match status" value="1"/>
</dbReference>
<dbReference type="Pfam" id="PF04607">
    <property type="entry name" value="RelA_SpoT"/>
    <property type="match status" value="1"/>
</dbReference>
<evidence type="ECO:0000313" key="4">
    <source>
        <dbReference type="Proteomes" id="UP000183190"/>
    </source>
</evidence>
<dbReference type="AlphaFoldDB" id="A0A1H6HRX5"/>
<comment type="pathway">
    <text evidence="1">Purine metabolism; ppGpp biosynthesis; ppGpp from GTP: step 1/2.</text>
</comment>
<evidence type="ECO:0000259" key="2">
    <source>
        <dbReference type="SMART" id="SM00954"/>
    </source>
</evidence>
<feature type="domain" description="RelA/SpoT" evidence="2">
    <location>
        <begin position="74"/>
        <end position="197"/>
    </location>
</feature>
<reference evidence="3 4" key="1">
    <citation type="submission" date="2016-10" db="EMBL/GenBank/DDBJ databases">
        <authorList>
            <person name="de Groot N.N."/>
        </authorList>
    </citation>
    <scope>NUCLEOTIDE SEQUENCE [LARGE SCALE GENOMIC DNA]</scope>
    <source>
        <strain evidence="3 4">YAD2003</strain>
    </source>
</reference>
<dbReference type="InterPro" id="IPR052366">
    <property type="entry name" value="GTP_Pyrophosphokinase"/>
</dbReference>
<accession>A0A1H6HRX5</accession>
<proteinExistence type="predicted"/>
<dbReference type="PANTHER" id="PTHR47837">
    <property type="entry name" value="GTP PYROPHOSPHOKINASE YJBM"/>
    <property type="match status" value="1"/>
</dbReference>
<dbReference type="OrthoDB" id="9789634at2"/>
<keyword evidence="3" id="KW-0418">Kinase</keyword>
<dbReference type="InterPro" id="IPR007685">
    <property type="entry name" value="RelA_SpoT"/>
</dbReference>
<dbReference type="SUPFAM" id="SSF81301">
    <property type="entry name" value="Nucleotidyltransferase"/>
    <property type="match status" value="1"/>
</dbReference>
<dbReference type="RefSeq" id="WP_074713901.1">
    <property type="nucleotide sequence ID" value="NZ_FNWV01000001.1"/>
</dbReference>
<name>A0A1H6HRX5_RUMFL</name>
<dbReference type="CDD" id="cd05399">
    <property type="entry name" value="NT_Rel-Spo_like"/>
    <property type="match status" value="1"/>
</dbReference>
<keyword evidence="3" id="KW-0808">Transferase</keyword>
<dbReference type="Gene3D" id="1.10.287.860">
    <property type="entry name" value="Nucleotidyltransferase"/>
    <property type="match status" value="1"/>
</dbReference>
<protein>
    <submittedName>
        <fullName evidence="3">Putative GTP pyrophosphokinase</fullName>
    </submittedName>
</protein>
<dbReference type="SMART" id="SM00954">
    <property type="entry name" value="RelA_SpoT"/>
    <property type="match status" value="1"/>
</dbReference>
<evidence type="ECO:0000256" key="1">
    <source>
        <dbReference type="ARBA" id="ARBA00004976"/>
    </source>
</evidence>
<dbReference type="EMBL" id="FNWV01000001">
    <property type="protein sequence ID" value="SEH36723.1"/>
    <property type="molecule type" value="Genomic_DNA"/>
</dbReference>
<dbReference type="Proteomes" id="UP000183190">
    <property type="component" value="Unassembled WGS sequence"/>
</dbReference>
<dbReference type="PANTHER" id="PTHR47837:SF2">
    <property type="entry name" value="GTP PYROPHOSPHOKINASE YWAC"/>
    <property type="match status" value="1"/>
</dbReference>
<dbReference type="UniPathway" id="UPA00908">
    <property type="reaction ID" value="UER00884"/>
</dbReference>
<dbReference type="InterPro" id="IPR043519">
    <property type="entry name" value="NT_sf"/>
</dbReference>
<dbReference type="GO" id="GO:0015970">
    <property type="term" value="P:guanosine tetraphosphate biosynthetic process"/>
    <property type="evidence" value="ECO:0007669"/>
    <property type="project" value="UniProtKB-UniPathway"/>
</dbReference>